<keyword evidence="2" id="KW-1185">Reference proteome</keyword>
<dbReference type="EMBL" id="CP029490">
    <property type="protein sequence ID" value="AWN20312.1"/>
    <property type="molecule type" value="Genomic_DNA"/>
</dbReference>
<name>A0ABN5LGX4_9STRE</name>
<accession>A0ABN5LGX4</accession>
<evidence type="ECO:0000313" key="2">
    <source>
        <dbReference type="Proteomes" id="UP000245369"/>
    </source>
</evidence>
<reference evidence="1 2" key="1">
    <citation type="submission" date="2018-05" db="EMBL/GenBank/DDBJ databases">
        <title>Complete genome sequences of Streptococcus sobrinus.</title>
        <authorList>
            <person name="Sales M."/>
            <person name="Jensen P.A."/>
        </authorList>
    </citation>
    <scope>NUCLEOTIDE SEQUENCE [LARGE SCALE GENOMIC DNA]</scope>
    <source>
        <strain evidence="1 2">SL1</strain>
    </source>
</reference>
<protein>
    <submittedName>
        <fullName evidence="1">Lanthionine biosynthesis protein</fullName>
    </submittedName>
</protein>
<dbReference type="Proteomes" id="UP000245369">
    <property type="component" value="Chromosome"/>
</dbReference>
<dbReference type="GeneID" id="93923423"/>
<organism evidence="1 2">
    <name type="scientific">Streptococcus sobrinus</name>
    <dbReference type="NCBI Taxonomy" id="1310"/>
    <lineage>
        <taxon>Bacteria</taxon>
        <taxon>Bacillati</taxon>
        <taxon>Bacillota</taxon>
        <taxon>Bacilli</taxon>
        <taxon>Lactobacillales</taxon>
        <taxon>Streptococcaceae</taxon>
        <taxon>Streptococcus</taxon>
    </lineage>
</organism>
<evidence type="ECO:0000313" key="1">
    <source>
        <dbReference type="EMBL" id="AWN20312.1"/>
    </source>
</evidence>
<proteinExistence type="predicted"/>
<dbReference type="RefSeq" id="WP_002962658.1">
    <property type="nucleotide sequence ID" value="NZ_CP029490.1"/>
</dbReference>
<sequence length="789" mass="92766">MYIFYRQNRKSVSDFINCFYEGETDDVIKQLQETDYRINEISKQLINNIDDYIYKNELKYPDAKDYLTVKRKVKRRKVLKQQFEKIAEEIPFYNSLLALKIELEEKVNKALESDYKKQVTEFPKLFSEEELLLFRNEHLKYKLMKQGNISLKKKDRISLYHYISQLSLKTGGVGFANSIGCFELGNSTHHMKPKQNYVVDIHNYLLNRLYFKVLKGNLSNFVGSFLVNFNYVIDRKKSFVLFKVLLDDPDSNIFRGKEREVKLELTSPIKWLLTKDKISIQGLNEYFGNDEIIQLLNYGILRYAHLRPRDDFSWIDNFDILEPSLLAKLRQIGNLLQDLNYQFSSVDFSRIVELITDLCQKYRVDTLGSPLLTIDTYKDSLDLSNQQVKFLKNFISKIGSLSEFYSIFDASKRVEELAYNFMIYHYPEGKSFKNFMDLDEFFKELAEFVFEKINLGALRSGFFEFADYPLIAFIINKICSSNSQDFLFSEDDLEEILKKLKLNSYNSDHSYAFFVQTGKEGVYLNHVYKGLGIFNNRYRDNFSANDFEQNYNFGRIFDTPYYFGFNANKRPERPSLDMFGLSEYPKESELDYRDIMITVDSSKRCLRFLDNIGKEFYFSFLGNMTPIVFPKTLAMFNSLSLTGGMYFDLSDLVLRKKYADNKDLNVFISPQIYFLDKEIIISRSKTLVRTTLLKKIFNDSQNNAQILLGIKKIYPNSSLFVREFFVDSDFKSKIKKPLFVNLNSSIGLENFIDYVGKVDWVTLETPQPEFSQDHLTEFIVESKNTIPDK</sequence>
<gene>
    <name evidence="1" type="ORF">DK182_02685</name>
</gene>